<keyword evidence="3" id="KW-1185">Reference proteome</keyword>
<comment type="caution">
    <text evidence="2">The sequence shown here is derived from an EMBL/GenBank/DDBJ whole genome shotgun (WGS) entry which is preliminary data.</text>
</comment>
<accession>A0ABP1R1B5</accession>
<dbReference type="Gene3D" id="1.10.510.10">
    <property type="entry name" value="Transferase(Phosphotransferase) domain 1"/>
    <property type="match status" value="1"/>
</dbReference>
<evidence type="ECO:0000259" key="1">
    <source>
        <dbReference type="PROSITE" id="PS50011"/>
    </source>
</evidence>
<organism evidence="2 3">
    <name type="scientific">Orchesella dallaii</name>
    <dbReference type="NCBI Taxonomy" id="48710"/>
    <lineage>
        <taxon>Eukaryota</taxon>
        <taxon>Metazoa</taxon>
        <taxon>Ecdysozoa</taxon>
        <taxon>Arthropoda</taxon>
        <taxon>Hexapoda</taxon>
        <taxon>Collembola</taxon>
        <taxon>Entomobryomorpha</taxon>
        <taxon>Entomobryoidea</taxon>
        <taxon>Orchesellidae</taxon>
        <taxon>Orchesellinae</taxon>
        <taxon>Orchesella</taxon>
    </lineage>
</organism>
<dbReference type="PANTHER" id="PTHR13954:SF6">
    <property type="entry name" value="NON-SPECIFIC SERINE_THREONINE PROTEIN KINASE"/>
    <property type="match status" value="1"/>
</dbReference>
<dbReference type="PANTHER" id="PTHR13954">
    <property type="entry name" value="IRE1-RELATED"/>
    <property type="match status" value="1"/>
</dbReference>
<protein>
    <recommendedName>
        <fullName evidence="1">Protein kinase domain-containing protein</fullName>
    </recommendedName>
</protein>
<name>A0ABP1R1B5_9HEXA</name>
<dbReference type="InterPro" id="IPR000719">
    <property type="entry name" value="Prot_kinase_dom"/>
</dbReference>
<feature type="domain" description="Protein kinase" evidence="1">
    <location>
        <begin position="1"/>
        <end position="106"/>
    </location>
</feature>
<dbReference type="EMBL" id="CAXLJM020000053">
    <property type="protein sequence ID" value="CAL8116931.1"/>
    <property type="molecule type" value="Genomic_DNA"/>
</dbReference>
<gene>
    <name evidence="2" type="ORF">ODALV1_LOCUS17453</name>
</gene>
<proteinExistence type="predicted"/>
<dbReference type="InterPro" id="IPR045133">
    <property type="entry name" value="IRE1/2-like"/>
</dbReference>
<evidence type="ECO:0000313" key="2">
    <source>
        <dbReference type="EMBL" id="CAL8116931.1"/>
    </source>
</evidence>
<dbReference type="SUPFAM" id="SSF56112">
    <property type="entry name" value="Protein kinase-like (PK-like)"/>
    <property type="match status" value="1"/>
</dbReference>
<sequence length="167" mass="19003">MLGFNAPELEAQANEQIIEKPECTFASDVYSLGCMFYYVLTGGEIDFGDLKNIDNLDAEILKSVEHIDAQCVNDIVLIKKMISDNPMSRPSCNYLLSQPTVIHSFIGHPDPNVQPNRSISLLGCIKKIKQIHWKERNAKLYEEHGQLCRRIDELITSIQADQHQQQM</sequence>
<evidence type="ECO:0000313" key="3">
    <source>
        <dbReference type="Proteomes" id="UP001642540"/>
    </source>
</evidence>
<reference evidence="2 3" key="1">
    <citation type="submission" date="2024-08" db="EMBL/GenBank/DDBJ databases">
        <authorList>
            <person name="Cucini C."/>
            <person name="Frati F."/>
        </authorList>
    </citation>
    <scope>NUCLEOTIDE SEQUENCE [LARGE SCALE GENOMIC DNA]</scope>
</reference>
<dbReference type="Proteomes" id="UP001642540">
    <property type="component" value="Unassembled WGS sequence"/>
</dbReference>
<dbReference type="InterPro" id="IPR011009">
    <property type="entry name" value="Kinase-like_dom_sf"/>
</dbReference>
<dbReference type="PROSITE" id="PS50011">
    <property type="entry name" value="PROTEIN_KINASE_DOM"/>
    <property type="match status" value="1"/>
</dbReference>